<sequence>KDCLKLLKYLLQKLKEDGSKSSKMSNFCSYHAKTTLLHACAKRGTDSEWAYSQLSDCFQQLLEDFVKHLRNRHLPNFFIPSHNLLLQ</sequence>
<dbReference type="AlphaFoldDB" id="A0ABD0PVG1"/>
<dbReference type="Pfam" id="PF20266">
    <property type="entry name" value="Mab-21_C"/>
    <property type="match status" value="1"/>
</dbReference>
<feature type="non-terminal residue" evidence="2">
    <location>
        <position position="1"/>
    </location>
</feature>
<feature type="domain" description="Mab-21-like HhH/H2TH-like" evidence="1">
    <location>
        <begin position="1"/>
        <end position="85"/>
    </location>
</feature>
<protein>
    <recommendedName>
        <fullName evidence="1">Mab-21-like HhH/H2TH-like domain-containing protein</fullName>
    </recommendedName>
</protein>
<dbReference type="Gene3D" id="1.10.1410.40">
    <property type="match status" value="1"/>
</dbReference>
<name>A0ABD0PVG1_CIRMR</name>
<evidence type="ECO:0000313" key="3">
    <source>
        <dbReference type="Proteomes" id="UP001529510"/>
    </source>
</evidence>
<evidence type="ECO:0000259" key="1">
    <source>
        <dbReference type="Pfam" id="PF20266"/>
    </source>
</evidence>
<dbReference type="PANTHER" id="PTHR10656">
    <property type="entry name" value="CELL FATE DETERMINING PROTEIN MAB21-RELATED"/>
    <property type="match status" value="1"/>
</dbReference>
<gene>
    <name evidence="2" type="ORF">M9458_026907</name>
</gene>
<dbReference type="PANTHER" id="PTHR10656:SF35">
    <property type="entry name" value="CYCLIC GMP-AMP SYNTHASE"/>
    <property type="match status" value="1"/>
</dbReference>
<organism evidence="2 3">
    <name type="scientific">Cirrhinus mrigala</name>
    <name type="common">Mrigala</name>
    <dbReference type="NCBI Taxonomy" id="683832"/>
    <lineage>
        <taxon>Eukaryota</taxon>
        <taxon>Metazoa</taxon>
        <taxon>Chordata</taxon>
        <taxon>Craniata</taxon>
        <taxon>Vertebrata</taxon>
        <taxon>Euteleostomi</taxon>
        <taxon>Actinopterygii</taxon>
        <taxon>Neopterygii</taxon>
        <taxon>Teleostei</taxon>
        <taxon>Ostariophysi</taxon>
        <taxon>Cypriniformes</taxon>
        <taxon>Cyprinidae</taxon>
        <taxon>Labeoninae</taxon>
        <taxon>Labeonini</taxon>
        <taxon>Cirrhinus</taxon>
    </lineage>
</organism>
<proteinExistence type="predicted"/>
<feature type="non-terminal residue" evidence="2">
    <location>
        <position position="87"/>
    </location>
</feature>
<dbReference type="InterPro" id="IPR046906">
    <property type="entry name" value="Mab-21_HhH/H2TH-like"/>
</dbReference>
<dbReference type="EMBL" id="JAMKFB020000013">
    <property type="protein sequence ID" value="KAL0178013.1"/>
    <property type="molecule type" value="Genomic_DNA"/>
</dbReference>
<reference evidence="2 3" key="1">
    <citation type="submission" date="2024-05" db="EMBL/GenBank/DDBJ databases">
        <title>Genome sequencing and assembly of Indian major carp, Cirrhinus mrigala (Hamilton, 1822).</title>
        <authorList>
            <person name="Mohindra V."/>
            <person name="Chowdhury L.M."/>
            <person name="Lal K."/>
            <person name="Jena J.K."/>
        </authorList>
    </citation>
    <scope>NUCLEOTIDE SEQUENCE [LARGE SCALE GENOMIC DNA]</scope>
    <source>
        <strain evidence="2">CM1030</strain>
        <tissue evidence="2">Blood</tissue>
    </source>
</reference>
<comment type="caution">
    <text evidence="2">The sequence shown here is derived from an EMBL/GenBank/DDBJ whole genome shotgun (WGS) entry which is preliminary data.</text>
</comment>
<dbReference type="Proteomes" id="UP001529510">
    <property type="component" value="Unassembled WGS sequence"/>
</dbReference>
<accession>A0ABD0PVG1</accession>
<evidence type="ECO:0000313" key="2">
    <source>
        <dbReference type="EMBL" id="KAL0178013.1"/>
    </source>
</evidence>
<keyword evidence="3" id="KW-1185">Reference proteome</keyword>